<dbReference type="EMBL" id="SRSC01000006">
    <property type="protein sequence ID" value="TGU70068.1"/>
    <property type="molecule type" value="Genomic_DNA"/>
</dbReference>
<proteinExistence type="predicted"/>
<evidence type="ECO:0000313" key="2">
    <source>
        <dbReference type="Proteomes" id="UP000306416"/>
    </source>
</evidence>
<evidence type="ECO:0008006" key="3">
    <source>
        <dbReference type="Google" id="ProtNLM"/>
    </source>
</evidence>
<dbReference type="AlphaFoldDB" id="A0A4S1C9W3"/>
<protein>
    <recommendedName>
        <fullName evidence="3">3-deoxy-D-manno-octulosonic acid kinase</fullName>
    </recommendedName>
</protein>
<dbReference type="RefSeq" id="WP_135873025.1">
    <property type="nucleotide sequence ID" value="NZ_SRSC01000006.1"/>
</dbReference>
<sequence length="256" mass="28334">MTADPAATRMANPDSYLEFVVAGRRVVARAWAADAVREALAAPTLHDWAAARPERDVMHGRGACYGVTLPGAEPVPVVVRRNRHGGLLRYLTGERFLPPTRAPLELANAVRLAEAGVPTPEVVAYALYPAAFPFVRCDVMTRRLPAGGDLPERWQASDAAGREALMQAVALLLRRLEGCGAWHPDLNMKNIYLTHAPVPTAYLLDVDRVLFPPEAEVARRNYERLARSARKWRDRWGLQIDEEALARLASLAMEKD</sequence>
<keyword evidence="2" id="KW-1185">Reference proteome</keyword>
<dbReference type="Pfam" id="PF06293">
    <property type="entry name" value="Kdo"/>
    <property type="match status" value="1"/>
</dbReference>
<dbReference type="SUPFAM" id="SSF56112">
    <property type="entry name" value="Protein kinase-like (PK-like)"/>
    <property type="match status" value="1"/>
</dbReference>
<dbReference type="Proteomes" id="UP000306416">
    <property type="component" value="Unassembled WGS sequence"/>
</dbReference>
<reference evidence="1 2" key="1">
    <citation type="submission" date="2019-04" db="EMBL/GenBank/DDBJ databases">
        <title>Geobacter oryzae sp. nov., ferric-reducing bacteria isolated from paddy soil.</title>
        <authorList>
            <person name="Xu Z."/>
            <person name="Masuda Y."/>
            <person name="Itoh H."/>
            <person name="Senoo K."/>
        </authorList>
    </citation>
    <scope>NUCLEOTIDE SEQUENCE [LARGE SCALE GENOMIC DNA]</scope>
    <source>
        <strain evidence="1 2">Red111</strain>
    </source>
</reference>
<name>A0A4S1C9W3_9BACT</name>
<gene>
    <name evidence="1" type="ORF">E4633_19895</name>
</gene>
<dbReference type="InterPro" id="IPR011009">
    <property type="entry name" value="Kinase-like_dom_sf"/>
</dbReference>
<organism evidence="1 2">
    <name type="scientific">Geomonas terrae</name>
    <dbReference type="NCBI Taxonomy" id="2562681"/>
    <lineage>
        <taxon>Bacteria</taxon>
        <taxon>Pseudomonadati</taxon>
        <taxon>Thermodesulfobacteriota</taxon>
        <taxon>Desulfuromonadia</taxon>
        <taxon>Geobacterales</taxon>
        <taxon>Geobacteraceae</taxon>
        <taxon>Geomonas</taxon>
    </lineage>
</organism>
<accession>A0A4S1C9W3</accession>
<evidence type="ECO:0000313" key="1">
    <source>
        <dbReference type="EMBL" id="TGU70068.1"/>
    </source>
</evidence>
<comment type="caution">
    <text evidence="1">The sequence shown here is derived from an EMBL/GenBank/DDBJ whole genome shotgun (WGS) entry which is preliminary data.</text>
</comment>